<organism evidence="7 8">
    <name type="scientific">Exophiala oligosperma</name>
    <dbReference type="NCBI Taxonomy" id="215243"/>
    <lineage>
        <taxon>Eukaryota</taxon>
        <taxon>Fungi</taxon>
        <taxon>Dikarya</taxon>
        <taxon>Ascomycota</taxon>
        <taxon>Pezizomycotina</taxon>
        <taxon>Eurotiomycetes</taxon>
        <taxon>Chaetothyriomycetidae</taxon>
        <taxon>Chaetothyriales</taxon>
        <taxon>Herpotrichiellaceae</taxon>
        <taxon>Exophiala</taxon>
    </lineage>
</organism>
<feature type="transmembrane region" description="Helical" evidence="6">
    <location>
        <begin position="93"/>
        <end position="126"/>
    </location>
</feature>
<evidence type="ECO:0000256" key="2">
    <source>
        <dbReference type="ARBA" id="ARBA00022448"/>
    </source>
</evidence>
<name>A0A0D2B6K1_9EURO</name>
<feature type="transmembrane region" description="Helical" evidence="6">
    <location>
        <begin position="377"/>
        <end position="399"/>
    </location>
</feature>
<evidence type="ECO:0000313" key="8">
    <source>
        <dbReference type="Proteomes" id="UP000053342"/>
    </source>
</evidence>
<keyword evidence="4 6" id="KW-1133">Transmembrane helix</keyword>
<dbReference type="OrthoDB" id="3257095at2759"/>
<evidence type="ECO:0000256" key="3">
    <source>
        <dbReference type="ARBA" id="ARBA00022692"/>
    </source>
</evidence>
<feature type="transmembrane region" description="Helical" evidence="6">
    <location>
        <begin position="12"/>
        <end position="41"/>
    </location>
</feature>
<reference evidence="7 8" key="1">
    <citation type="submission" date="2015-01" db="EMBL/GenBank/DDBJ databases">
        <title>The Genome Sequence of Exophiala oligosperma CBS72588.</title>
        <authorList>
            <consortium name="The Broad Institute Genomics Platform"/>
            <person name="Cuomo C."/>
            <person name="de Hoog S."/>
            <person name="Gorbushina A."/>
            <person name="Stielow B."/>
            <person name="Teixiera M."/>
            <person name="Abouelleil A."/>
            <person name="Chapman S.B."/>
            <person name="Priest M."/>
            <person name="Young S.K."/>
            <person name="Wortman J."/>
            <person name="Nusbaum C."/>
            <person name="Birren B."/>
        </authorList>
    </citation>
    <scope>NUCLEOTIDE SEQUENCE [LARGE SCALE GENOMIC DNA]</scope>
    <source>
        <strain evidence="7 8">CBS 72588</strain>
    </source>
</reference>
<dbReference type="EMBL" id="KN847332">
    <property type="protein sequence ID" value="KIW47881.1"/>
    <property type="molecule type" value="Genomic_DNA"/>
</dbReference>
<dbReference type="PIRSF" id="PIRSF006060">
    <property type="entry name" value="AA_transporter"/>
    <property type="match status" value="1"/>
</dbReference>
<protein>
    <submittedName>
        <fullName evidence="7">Uncharacterized protein</fullName>
    </submittedName>
</protein>
<accession>A0A0D2B6K1</accession>
<comment type="subcellular location">
    <subcellularLocation>
        <location evidence="1">Membrane</location>
        <topology evidence="1">Multi-pass membrane protein</topology>
    </subcellularLocation>
</comment>
<dbReference type="GO" id="GO:0022857">
    <property type="term" value="F:transmembrane transporter activity"/>
    <property type="evidence" value="ECO:0007669"/>
    <property type="project" value="InterPro"/>
</dbReference>
<dbReference type="Gene3D" id="1.20.1740.10">
    <property type="entry name" value="Amino acid/polyamine transporter I"/>
    <property type="match status" value="1"/>
</dbReference>
<dbReference type="PANTHER" id="PTHR45649">
    <property type="entry name" value="AMINO-ACID PERMEASE BAT1"/>
    <property type="match status" value="1"/>
</dbReference>
<keyword evidence="2" id="KW-0813">Transport</keyword>
<dbReference type="Pfam" id="PF13520">
    <property type="entry name" value="AA_permease_2"/>
    <property type="match status" value="1"/>
</dbReference>
<feature type="transmembrane region" description="Helical" evidence="6">
    <location>
        <begin position="301"/>
        <end position="331"/>
    </location>
</feature>
<dbReference type="PANTHER" id="PTHR45649:SF11">
    <property type="entry name" value="TRANSPORTER, PUTATIVE (EUROFUNG)-RELATED"/>
    <property type="match status" value="1"/>
</dbReference>
<sequence length="488" mass="52570">MRQSTLQMKKQFGTLATLGIAFAILNSWVAEAGSMLAPIALGGPVTIVWGCVAAAIFTTVLCLGVAELASAFPGAGGPYHYTYVLASEAHRKFLSFVVGWSNLIAWWFIISSAALFLASFVVGMAILTHPDYVAKAWQVWLVYVAIIVVATIIVIGGNDIMSFLTSMSLYWSLGCFFICFITAVAMHAGEPYRNASFVFGNFSNESGWSSSGTAFVIGWMLSTYNFLGIDAATHLSEEMPHPEIEVPRAMVGAIATGLVTAFLFLIALLFCITDINEIVTSPTGVPILAIFYQATGSKAAAIALTCLIFVSIMFSELAGILVAGRTAWAFARDNGLPFSKYFSELNETVKSPVRATLLSSFLAIAYGAIYIGSVVAFQSIVGSSIIMLFTTYAVPQAILATRGRHLLPARPFKLGKIGWALNALAPFLVIFCTVILCFPVTLPVTVGTMNYLSVIVVGCWVLIVCFYFIAKRGHYLGPVLEMPSDMHN</sequence>
<dbReference type="GeneID" id="27352611"/>
<feature type="transmembrane region" description="Helical" evidence="6">
    <location>
        <begin position="208"/>
        <end position="228"/>
    </location>
</feature>
<keyword evidence="3 6" id="KW-0812">Transmembrane</keyword>
<feature type="transmembrane region" description="Helical" evidence="6">
    <location>
        <begin position="448"/>
        <end position="470"/>
    </location>
</feature>
<dbReference type="Proteomes" id="UP000053342">
    <property type="component" value="Unassembled WGS sequence"/>
</dbReference>
<dbReference type="AlphaFoldDB" id="A0A0D2B6K1"/>
<feature type="transmembrane region" description="Helical" evidence="6">
    <location>
        <begin position="138"/>
        <end position="157"/>
    </location>
</feature>
<dbReference type="RefSeq" id="XP_016268097.1">
    <property type="nucleotide sequence ID" value="XM_016401044.1"/>
</dbReference>
<evidence type="ECO:0000256" key="4">
    <source>
        <dbReference type="ARBA" id="ARBA00022989"/>
    </source>
</evidence>
<feature type="transmembrane region" description="Helical" evidence="6">
    <location>
        <begin position="419"/>
        <end position="442"/>
    </location>
</feature>
<evidence type="ECO:0000256" key="6">
    <source>
        <dbReference type="SAM" id="Phobius"/>
    </source>
</evidence>
<keyword evidence="5 6" id="KW-0472">Membrane</keyword>
<feature type="transmembrane region" description="Helical" evidence="6">
    <location>
        <begin position="249"/>
        <end position="270"/>
    </location>
</feature>
<feature type="transmembrane region" description="Helical" evidence="6">
    <location>
        <begin position="169"/>
        <end position="188"/>
    </location>
</feature>
<keyword evidence="8" id="KW-1185">Reference proteome</keyword>
<evidence type="ECO:0000313" key="7">
    <source>
        <dbReference type="EMBL" id="KIW47881.1"/>
    </source>
</evidence>
<evidence type="ECO:0000256" key="1">
    <source>
        <dbReference type="ARBA" id="ARBA00004141"/>
    </source>
</evidence>
<dbReference type="GO" id="GO:0016020">
    <property type="term" value="C:membrane"/>
    <property type="evidence" value="ECO:0007669"/>
    <property type="project" value="UniProtKB-SubCell"/>
</dbReference>
<dbReference type="VEuPathDB" id="FungiDB:PV06_00537"/>
<evidence type="ECO:0000256" key="5">
    <source>
        <dbReference type="ARBA" id="ARBA00023136"/>
    </source>
</evidence>
<dbReference type="HOGENOM" id="CLU_004495_2_4_1"/>
<proteinExistence type="predicted"/>
<dbReference type="InterPro" id="IPR002293">
    <property type="entry name" value="AA/rel_permease1"/>
</dbReference>
<gene>
    <name evidence="7" type="ORF">PV06_00537</name>
</gene>
<feature type="transmembrane region" description="Helical" evidence="6">
    <location>
        <begin position="352"/>
        <end position="371"/>
    </location>
</feature>